<name>A0A812F0C4_ACAPH</name>
<accession>A0A812F0C4</accession>
<keyword evidence="1" id="KW-1133">Transmembrane helix</keyword>
<sequence length="169" mass="19374">MFSCFVSYLFFIFVALLRLLSFVPYHTFFLSTLFFRFLFLFSLHASYFQPTCPLSLYKAAHLFIYLRLLIIGECRRRQTIGKSVALYSAAPPTIRDNISFLCQPRVTLPASTPSEKSIFSDEVANTLTIKAKNISISIHLFLLIPIYLSNSPNIYLFLLLSISSNIYLS</sequence>
<evidence type="ECO:0000313" key="3">
    <source>
        <dbReference type="Proteomes" id="UP000597762"/>
    </source>
</evidence>
<feature type="transmembrane region" description="Helical" evidence="1">
    <location>
        <begin position="6"/>
        <end position="23"/>
    </location>
</feature>
<feature type="transmembrane region" description="Helical" evidence="1">
    <location>
        <begin position="140"/>
        <end position="162"/>
    </location>
</feature>
<evidence type="ECO:0000313" key="2">
    <source>
        <dbReference type="EMBL" id="CAE1331963.1"/>
    </source>
</evidence>
<keyword evidence="3" id="KW-1185">Reference proteome</keyword>
<dbReference type="AlphaFoldDB" id="A0A812F0C4"/>
<comment type="caution">
    <text evidence="2">The sequence shown here is derived from an EMBL/GenBank/DDBJ whole genome shotgun (WGS) entry which is preliminary data.</text>
</comment>
<keyword evidence="1" id="KW-0472">Membrane</keyword>
<protein>
    <submittedName>
        <fullName evidence="2">Uncharacterized protein</fullName>
    </submittedName>
</protein>
<gene>
    <name evidence="2" type="ORF">SPHA_81083</name>
</gene>
<proteinExistence type="predicted"/>
<organism evidence="2 3">
    <name type="scientific">Acanthosepion pharaonis</name>
    <name type="common">Pharaoh cuttlefish</name>
    <name type="synonym">Sepia pharaonis</name>
    <dbReference type="NCBI Taxonomy" id="158019"/>
    <lineage>
        <taxon>Eukaryota</taxon>
        <taxon>Metazoa</taxon>
        <taxon>Spiralia</taxon>
        <taxon>Lophotrochozoa</taxon>
        <taxon>Mollusca</taxon>
        <taxon>Cephalopoda</taxon>
        <taxon>Coleoidea</taxon>
        <taxon>Decapodiformes</taxon>
        <taxon>Sepiida</taxon>
        <taxon>Sepiina</taxon>
        <taxon>Sepiidae</taxon>
        <taxon>Acanthosepion</taxon>
    </lineage>
</organism>
<reference evidence="2" key="1">
    <citation type="submission" date="2021-01" db="EMBL/GenBank/DDBJ databases">
        <authorList>
            <person name="Li R."/>
            <person name="Bekaert M."/>
        </authorList>
    </citation>
    <scope>NUCLEOTIDE SEQUENCE</scope>
    <source>
        <strain evidence="2">Farmed</strain>
    </source>
</reference>
<evidence type="ECO:0000256" key="1">
    <source>
        <dbReference type="SAM" id="Phobius"/>
    </source>
</evidence>
<keyword evidence="1" id="KW-0812">Transmembrane</keyword>
<dbReference type="Proteomes" id="UP000597762">
    <property type="component" value="Unassembled WGS sequence"/>
</dbReference>
<feature type="transmembrane region" description="Helical" evidence="1">
    <location>
        <begin position="54"/>
        <end position="72"/>
    </location>
</feature>
<dbReference type="EMBL" id="CAHIKZ030005622">
    <property type="protein sequence ID" value="CAE1331963.1"/>
    <property type="molecule type" value="Genomic_DNA"/>
</dbReference>